<keyword evidence="2" id="KW-0808">Transferase</keyword>
<evidence type="ECO:0000259" key="3">
    <source>
        <dbReference type="Pfam" id="PF01648"/>
    </source>
</evidence>
<dbReference type="GO" id="GO:0008897">
    <property type="term" value="F:holo-[acyl-carrier-protein] synthase activity"/>
    <property type="evidence" value="ECO:0007669"/>
    <property type="project" value="InterPro"/>
</dbReference>
<name>G6EHJ2_9SPHN</name>
<dbReference type="Gene3D" id="3.90.470.20">
    <property type="entry name" value="4'-phosphopantetheinyl transferase domain"/>
    <property type="match status" value="1"/>
</dbReference>
<dbReference type="InterPro" id="IPR008278">
    <property type="entry name" value="4-PPantetheinyl_Trfase_dom"/>
</dbReference>
<dbReference type="GO" id="GO:0005829">
    <property type="term" value="C:cytosol"/>
    <property type="evidence" value="ECO:0007669"/>
    <property type="project" value="TreeGrafter"/>
</dbReference>
<dbReference type="Pfam" id="PF01648">
    <property type="entry name" value="ACPS"/>
    <property type="match status" value="1"/>
</dbReference>
<accession>G6EHJ2</accession>
<feature type="domain" description="4'-phosphopantetheinyl transferase" evidence="3">
    <location>
        <begin position="1"/>
        <end position="78"/>
    </location>
</feature>
<gene>
    <name evidence="4" type="ORF">NSU_3813</name>
</gene>
<dbReference type="InterPro" id="IPR037143">
    <property type="entry name" value="4-PPantetheinyl_Trfase_dom_sf"/>
</dbReference>
<dbReference type="Proteomes" id="UP000004030">
    <property type="component" value="Unassembled WGS sequence"/>
</dbReference>
<comment type="similarity">
    <text evidence="1">Belongs to the P-Pant transferase superfamily. Gsp/Sfp/HetI/AcpT family.</text>
</comment>
<evidence type="ECO:0000313" key="5">
    <source>
        <dbReference type="Proteomes" id="UP000004030"/>
    </source>
</evidence>
<proteinExistence type="inferred from homology"/>
<dbReference type="InterPro" id="IPR050559">
    <property type="entry name" value="P-Pant_transferase_sf"/>
</dbReference>
<evidence type="ECO:0000256" key="1">
    <source>
        <dbReference type="ARBA" id="ARBA00010990"/>
    </source>
</evidence>
<comment type="caution">
    <text evidence="4">The sequence shown here is derived from an EMBL/GenBank/DDBJ whole genome shotgun (WGS) entry which is preliminary data.</text>
</comment>
<dbReference type="AlphaFoldDB" id="G6EHJ2"/>
<organism evidence="4 5">
    <name type="scientific">Novosphingobium pentaromativorans US6-1</name>
    <dbReference type="NCBI Taxonomy" id="1088721"/>
    <lineage>
        <taxon>Bacteria</taxon>
        <taxon>Pseudomonadati</taxon>
        <taxon>Pseudomonadota</taxon>
        <taxon>Alphaproteobacteria</taxon>
        <taxon>Sphingomonadales</taxon>
        <taxon>Sphingomonadaceae</taxon>
        <taxon>Novosphingobium</taxon>
    </lineage>
</organism>
<dbReference type="GO" id="GO:0019878">
    <property type="term" value="P:lysine biosynthetic process via aminoadipic acid"/>
    <property type="evidence" value="ECO:0007669"/>
    <property type="project" value="TreeGrafter"/>
</dbReference>
<dbReference type="GO" id="GO:0000287">
    <property type="term" value="F:magnesium ion binding"/>
    <property type="evidence" value="ECO:0007669"/>
    <property type="project" value="InterPro"/>
</dbReference>
<reference evidence="4 5" key="1">
    <citation type="journal article" date="2012" name="J. Bacteriol.">
        <title>Genome sequence of benzo(a)pyrene-degrading bacterium Novosphingobium pentaromativorans US6-1.</title>
        <authorList>
            <person name="Luo Y.R."/>
            <person name="Kang S.G."/>
            <person name="Kim S.J."/>
            <person name="Kim M.R."/>
            <person name="Li N."/>
            <person name="Lee J.H."/>
            <person name="Kwon K.K."/>
        </authorList>
    </citation>
    <scope>NUCLEOTIDE SEQUENCE [LARGE SCALE GENOMIC DNA]</scope>
    <source>
        <strain evidence="4 5">US6-1</strain>
    </source>
</reference>
<keyword evidence="5" id="KW-1185">Reference proteome</keyword>
<evidence type="ECO:0000256" key="2">
    <source>
        <dbReference type="ARBA" id="ARBA00022679"/>
    </source>
</evidence>
<sequence length="107" mass="11968">MGIDVEIVREFTDIMQVATMQFAKEMVNDLRAAHSDAEMVELFYRFWTLGEAFIKATGEGIAQGLQSFAFSAYGRPALKRVSKLWGPTDRWSFGVLRCGARPAVSQS</sequence>
<dbReference type="EMBL" id="AGFM01000059">
    <property type="protein sequence ID" value="EHJ59219.1"/>
    <property type="molecule type" value="Genomic_DNA"/>
</dbReference>
<dbReference type="PANTHER" id="PTHR12215:SF10">
    <property type="entry name" value="L-AMINOADIPATE-SEMIALDEHYDE DEHYDROGENASE-PHOSPHOPANTETHEINYL TRANSFERASE"/>
    <property type="match status" value="1"/>
</dbReference>
<dbReference type="SUPFAM" id="SSF56214">
    <property type="entry name" value="4'-phosphopantetheinyl transferase"/>
    <property type="match status" value="1"/>
</dbReference>
<protein>
    <recommendedName>
        <fullName evidence="3">4'-phosphopantetheinyl transferase domain-containing protein</fullName>
    </recommendedName>
</protein>
<evidence type="ECO:0000313" key="4">
    <source>
        <dbReference type="EMBL" id="EHJ59219.1"/>
    </source>
</evidence>
<dbReference type="PANTHER" id="PTHR12215">
    <property type="entry name" value="PHOSPHOPANTETHEINE TRANSFERASE"/>
    <property type="match status" value="1"/>
</dbReference>